<evidence type="ECO:0000259" key="6">
    <source>
        <dbReference type="PROSITE" id="PS50893"/>
    </source>
</evidence>
<dbReference type="SUPFAM" id="SSF52540">
    <property type="entry name" value="P-loop containing nucleoside triphosphate hydrolases"/>
    <property type="match status" value="1"/>
</dbReference>
<dbReference type="SMART" id="SM00382">
    <property type="entry name" value="AAA"/>
    <property type="match status" value="1"/>
</dbReference>
<proteinExistence type="inferred from homology"/>
<dbReference type="Proteomes" id="UP001500449">
    <property type="component" value="Unassembled WGS sequence"/>
</dbReference>
<feature type="domain" description="ABC transporter" evidence="6">
    <location>
        <begin position="24"/>
        <end position="245"/>
    </location>
</feature>
<dbReference type="InterPro" id="IPR052156">
    <property type="entry name" value="BCAA_Transport_ATP-bd_LivF"/>
</dbReference>
<evidence type="ECO:0000256" key="1">
    <source>
        <dbReference type="ARBA" id="ARBA00005417"/>
    </source>
</evidence>
<protein>
    <submittedName>
        <fullName evidence="7">ABC transporter ATP-binding protein</fullName>
    </submittedName>
</protein>
<keyword evidence="4 7" id="KW-0067">ATP-binding</keyword>
<dbReference type="PROSITE" id="PS50893">
    <property type="entry name" value="ABC_TRANSPORTER_2"/>
    <property type="match status" value="1"/>
</dbReference>
<dbReference type="InterPro" id="IPR027417">
    <property type="entry name" value="P-loop_NTPase"/>
</dbReference>
<dbReference type="InterPro" id="IPR003439">
    <property type="entry name" value="ABC_transporter-like_ATP-bd"/>
</dbReference>
<dbReference type="Pfam" id="PF00005">
    <property type="entry name" value="ABC_tran"/>
    <property type="match status" value="1"/>
</dbReference>
<reference evidence="7 8" key="1">
    <citation type="journal article" date="2019" name="Int. J. Syst. Evol. Microbiol.">
        <title>The Global Catalogue of Microorganisms (GCM) 10K type strain sequencing project: providing services to taxonomists for standard genome sequencing and annotation.</title>
        <authorList>
            <consortium name="The Broad Institute Genomics Platform"/>
            <consortium name="The Broad Institute Genome Sequencing Center for Infectious Disease"/>
            <person name="Wu L."/>
            <person name="Ma J."/>
        </authorList>
    </citation>
    <scope>NUCLEOTIDE SEQUENCE [LARGE SCALE GENOMIC DNA]</scope>
    <source>
        <strain evidence="7 8">JCM 16009</strain>
    </source>
</reference>
<sequence length="252" mass="26260">MSAERGADVVSTGARAAADVPVVAEVRGMCAGYGNVAVVNDVDLVVRAGHVVTLLGPNGAGKTTTLRAIAGQIGLRSGEVRFAGRATRMPMHRRVRSGMAYIPENRAVFRSLSCRDNLRLGSGGLAAALAVFPQLEKRLDVPGGLLSGGEQQMVGLARALSRRPRLIIADELSLGLAPLVVDELLAAIRSAADDGAAVLLVEQHVRKALTIADEGHVMNRGRIALSGSAAELVERIDEIEGAYLSLATADEG</sequence>
<gene>
    <name evidence="7" type="ORF">GCM10009836_36590</name>
</gene>
<evidence type="ECO:0000256" key="5">
    <source>
        <dbReference type="ARBA" id="ARBA00022970"/>
    </source>
</evidence>
<dbReference type="PANTHER" id="PTHR43820:SF4">
    <property type="entry name" value="HIGH-AFFINITY BRANCHED-CHAIN AMINO ACID TRANSPORT ATP-BINDING PROTEIN LIVF"/>
    <property type="match status" value="1"/>
</dbReference>
<evidence type="ECO:0000256" key="2">
    <source>
        <dbReference type="ARBA" id="ARBA00022448"/>
    </source>
</evidence>
<evidence type="ECO:0000256" key="3">
    <source>
        <dbReference type="ARBA" id="ARBA00022741"/>
    </source>
</evidence>
<keyword evidence="3" id="KW-0547">Nucleotide-binding</keyword>
<evidence type="ECO:0000313" key="7">
    <source>
        <dbReference type="EMBL" id="GAA1853186.1"/>
    </source>
</evidence>
<accession>A0ABN2N6B5</accession>
<evidence type="ECO:0000313" key="8">
    <source>
        <dbReference type="Proteomes" id="UP001500449"/>
    </source>
</evidence>
<dbReference type="Gene3D" id="3.40.50.300">
    <property type="entry name" value="P-loop containing nucleotide triphosphate hydrolases"/>
    <property type="match status" value="1"/>
</dbReference>
<name>A0ABN2N6B5_9PSEU</name>
<dbReference type="EMBL" id="BAAAQK010000009">
    <property type="protein sequence ID" value="GAA1853186.1"/>
    <property type="molecule type" value="Genomic_DNA"/>
</dbReference>
<keyword evidence="8" id="KW-1185">Reference proteome</keyword>
<dbReference type="InterPro" id="IPR003593">
    <property type="entry name" value="AAA+_ATPase"/>
</dbReference>
<dbReference type="RefSeq" id="WP_344418182.1">
    <property type="nucleotide sequence ID" value="NZ_BAAAQK010000009.1"/>
</dbReference>
<comment type="caution">
    <text evidence="7">The sequence shown here is derived from an EMBL/GenBank/DDBJ whole genome shotgun (WGS) entry which is preliminary data.</text>
</comment>
<organism evidence="7 8">
    <name type="scientific">Pseudonocardia ailaonensis</name>
    <dbReference type="NCBI Taxonomy" id="367279"/>
    <lineage>
        <taxon>Bacteria</taxon>
        <taxon>Bacillati</taxon>
        <taxon>Actinomycetota</taxon>
        <taxon>Actinomycetes</taxon>
        <taxon>Pseudonocardiales</taxon>
        <taxon>Pseudonocardiaceae</taxon>
        <taxon>Pseudonocardia</taxon>
    </lineage>
</organism>
<keyword evidence="2" id="KW-0813">Transport</keyword>
<dbReference type="PROSITE" id="PS00211">
    <property type="entry name" value="ABC_TRANSPORTER_1"/>
    <property type="match status" value="1"/>
</dbReference>
<dbReference type="CDD" id="cd03224">
    <property type="entry name" value="ABC_TM1139_LivF_branched"/>
    <property type="match status" value="1"/>
</dbReference>
<dbReference type="PANTHER" id="PTHR43820">
    <property type="entry name" value="HIGH-AFFINITY BRANCHED-CHAIN AMINO ACID TRANSPORT ATP-BINDING PROTEIN LIVF"/>
    <property type="match status" value="1"/>
</dbReference>
<comment type="similarity">
    <text evidence="1">Belongs to the ABC transporter superfamily.</text>
</comment>
<keyword evidence="5" id="KW-0029">Amino-acid transport</keyword>
<dbReference type="GO" id="GO:0005524">
    <property type="term" value="F:ATP binding"/>
    <property type="evidence" value="ECO:0007669"/>
    <property type="project" value="UniProtKB-KW"/>
</dbReference>
<dbReference type="InterPro" id="IPR017871">
    <property type="entry name" value="ABC_transporter-like_CS"/>
</dbReference>
<evidence type="ECO:0000256" key="4">
    <source>
        <dbReference type="ARBA" id="ARBA00022840"/>
    </source>
</evidence>